<dbReference type="PANTHER" id="PTHR43284:SF1">
    <property type="entry name" value="ASPARAGINE SYNTHETASE"/>
    <property type="match status" value="1"/>
</dbReference>
<dbReference type="GO" id="GO:0004066">
    <property type="term" value="F:asparagine synthase (glutamine-hydrolyzing) activity"/>
    <property type="evidence" value="ECO:0007669"/>
    <property type="project" value="UniProtKB-EC"/>
</dbReference>
<dbReference type="InterPro" id="IPR051786">
    <property type="entry name" value="ASN_synthetase/amidase"/>
</dbReference>
<dbReference type="KEGG" id="cmb:CSW64_01315"/>
<dbReference type="InterPro" id="IPR033738">
    <property type="entry name" value="AsnB_N"/>
</dbReference>
<dbReference type="SUPFAM" id="SSF52402">
    <property type="entry name" value="Adenine nucleotide alpha hydrolases-like"/>
    <property type="match status" value="1"/>
</dbReference>
<dbReference type="AlphaFoldDB" id="A0A2D2AT38"/>
<evidence type="ECO:0000256" key="3">
    <source>
        <dbReference type="ARBA" id="ARBA00012737"/>
    </source>
</evidence>
<dbReference type="CDD" id="cd00712">
    <property type="entry name" value="AsnB"/>
    <property type="match status" value="1"/>
</dbReference>
<dbReference type="Pfam" id="PF00733">
    <property type="entry name" value="Asn_synthase"/>
    <property type="match status" value="1"/>
</dbReference>
<keyword evidence="6 8" id="KW-0315">Glutamine amidotransferase</keyword>
<evidence type="ECO:0000256" key="2">
    <source>
        <dbReference type="ARBA" id="ARBA00005752"/>
    </source>
</evidence>
<dbReference type="GO" id="GO:0005829">
    <property type="term" value="C:cytosol"/>
    <property type="evidence" value="ECO:0007669"/>
    <property type="project" value="TreeGrafter"/>
</dbReference>
<dbReference type="RefSeq" id="WP_099620400.1">
    <property type="nucleotide sequence ID" value="NZ_CP024201.1"/>
</dbReference>
<evidence type="ECO:0000256" key="7">
    <source>
        <dbReference type="ARBA" id="ARBA00048741"/>
    </source>
</evidence>
<evidence type="ECO:0000259" key="10">
    <source>
        <dbReference type="PROSITE" id="PS51278"/>
    </source>
</evidence>
<feature type="binding site" evidence="9">
    <location>
        <position position="104"/>
    </location>
    <ligand>
        <name>L-glutamine</name>
        <dbReference type="ChEBI" id="CHEBI:58359"/>
    </ligand>
</feature>
<keyword evidence="4 9" id="KW-0547">Nucleotide-binding</keyword>
<dbReference type="InterPro" id="IPR014729">
    <property type="entry name" value="Rossmann-like_a/b/a_fold"/>
</dbReference>
<dbReference type="InterPro" id="IPR029055">
    <property type="entry name" value="Ntn_hydrolases_N"/>
</dbReference>
<evidence type="ECO:0000256" key="1">
    <source>
        <dbReference type="ARBA" id="ARBA00005187"/>
    </source>
</evidence>
<proteinExistence type="inferred from homology"/>
<organism evidence="11 12">
    <name type="scientific">Caulobacter mirabilis</name>
    <dbReference type="NCBI Taxonomy" id="69666"/>
    <lineage>
        <taxon>Bacteria</taxon>
        <taxon>Pseudomonadati</taxon>
        <taxon>Pseudomonadota</taxon>
        <taxon>Alphaproteobacteria</taxon>
        <taxon>Caulobacterales</taxon>
        <taxon>Caulobacteraceae</taxon>
        <taxon>Caulobacter</taxon>
    </lineage>
</organism>
<dbReference type="Proteomes" id="UP000228945">
    <property type="component" value="Chromosome"/>
</dbReference>
<keyword evidence="8" id="KW-0028">Amino-acid biosynthesis</keyword>
<gene>
    <name evidence="11" type="primary">asnB</name>
    <name evidence="11" type="ORF">CSW64_01315</name>
</gene>
<keyword evidence="12" id="KW-1185">Reference proteome</keyword>
<evidence type="ECO:0000256" key="6">
    <source>
        <dbReference type="ARBA" id="ARBA00022962"/>
    </source>
</evidence>
<feature type="active site" description="For GATase activity" evidence="8">
    <location>
        <position position="2"/>
    </location>
</feature>
<evidence type="ECO:0000256" key="8">
    <source>
        <dbReference type="PIRSR" id="PIRSR001589-1"/>
    </source>
</evidence>
<dbReference type="EMBL" id="CP024201">
    <property type="protein sequence ID" value="ATQ41143.1"/>
    <property type="molecule type" value="Genomic_DNA"/>
</dbReference>
<dbReference type="SUPFAM" id="SSF56235">
    <property type="entry name" value="N-terminal nucleophile aminohydrolases (Ntn hydrolases)"/>
    <property type="match status" value="1"/>
</dbReference>
<dbReference type="GO" id="GO:0006529">
    <property type="term" value="P:asparagine biosynthetic process"/>
    <property type="evidence" value="ECO:0007669"/>
    <property type="project" value="UniProtKB-KW"/>
</dbReference>
<dbReference type="Gene3D" id="3.40.50.620">
    <property type="entry name" value="HUPs"/>
    <property type="match status" value="1"/>
</dbReference>
<dbReference type="CDD" id="cd01991">
    <property type="entry name" value="Asn_synthase_B_C"/>
    <property type="match status" value="1"/>
</dbReference>
<dbReference type="EC" id="6.3.5.4" evidence="3"/>
<comment type="pathway">
    <text evidence="1">Amino-acid biosynthesis; L-asparagine biosynthesis; L-asparagine from L-aspartate (L-Gln route): step 1/1.</text>
</comment>
<reference evidence="11 12" key="1">
    <citation type="submission" date="2017-10" db="EMBL/GenBank/DDBJ databases">
        <title>Genome sequence of Caulobacter mirabilis FWC38.</title>
        <authorList>
            <person name="Fiebig A."/>
            <person name="Crosson S."/>
        </authorList>
    </citation>
    <scope>NUCLEOTIDE SEQUENCE [LARGE SCALE GENOMIC DNA]</scope>
    <source>
        <strain evidence="11 12">FWC 38</strain>
    </source>
</reference>
<dbReference type="InterPro" id="IPR017932">
    <property type="entry name" value="GATase_2_dom"/>
</dbReference>
<dbReference type="PROSITE" id="PS51278">
    <property type="entry name" value="GATASE_TYPE_2"/>
    <property type="match status" value="1"/>
</dbReference>
<protein>
    <recommendedName>
        <fullName evidence="3">asparagine synthase (glutamine-hydrolyzing)</fullName>
        <ecNumber evidence="3">6.3.5.4</ecNumber>
    </recommendedName>
</protein>
<evidence type="ECO:0000313" key="12">
    <source>
        <dbReference type="Proteomes" id="UP000228945"/>
    </source>
</evidence>
<comment type="catalytic activity">
    <reaction evidence="7">
        <text>L-aspartate + L-glutamine + ATP + H2O = L-asparagine + L-glutamate + AMP + diphosphate + H(+)</text>
        <dbReference type="Rhea" id="RHEA:12228"/>
        <dbReference type="ChEBI" id="CHEBI:15377"/>
        <dbReference type="ChEBI" id="CHEBI:15378"/>
        <dbReference type="ChEBI" id="CHEBI:29985"/>
        <dbReference type="ChEBI" id="CHEBI:29991"/>
        <dbReference type="ChEBI" id="CHEBI:30616"/>
        <dbReference type="ChEBI" id="CHEBI:33019"/>
        <dbReference type="ChEBI" id="CHEBI:58048"/>
        <dbReference type="ChEBI" id="CHEBI:58359"/>
        <dbReference type="ChEBI" id="CHEBI:456215"/>
        <dbReference type="EC" id="6.3.5.4"/>
    </reaction>
</comment>
<dbReference type="InterPro" id="IPR006426">
    <property type="entry name" value="Asn_synth_AEB"/>
</dbReference>
<dbReference type="GO" id="GO:0005524">
    <property type="term" value="F:ATP binding"/>
    <property type="evidence" value="ECO:0007669"/>
    <property type="project" value="UniProtKB-KW"/>
</dbReference>
<evidence type="ECO:0000256" key="9">
    <source>
        <dbReference type="PIRSR" id="PIRSR001589-2"/>
    </source>
</evidence>
<feature type="domain" description="Glutamine amidotransferase type-2" evidence="10">
    <location>
        <begin position="2"/>
        <end position="217"/>
    </location>
</feature>
<accession>A0A2D2AT38</accession>
<comment type="similarity">
    <text evidence="2">Belongs to the asparagine synthetase family.</text>
</comment>
<dbReference type="OrthoDB" id="9763290at2"/>
<keyword evidence="5 9" id="KW-0067">ATP-binding</keyword>
<sequence>MCGISGATTLRRGQDLVSLVQAIAEAQTARGPDALVVERFQAGDAEVVLGHNRLSIIDLSVEANQPMNDASGRFTIVFNGEIYNYLELRKQLEADGVQFHTASDTEVLIEAYRAWGKAALEKFYGMFAFALLDRLEGELLLVRDRFGVKPLYYWTDGATLAFASTTGTIARWAGLEPNLAYVARGLRFKYYEDETDISPHKGLKALEGGTWLAVKLRGDRLALEQGRYYDVADRVQAERAKIEGLSFQELEARLLSLLDDASSIRLRADVPVGVSLSGGVDSTTIAAITARKHPRIVGYSFAHPDVPESEGPLVKELVDATGVQPRYVWPTAPAEIEDLFWRTYRAQEAPFPHASMMAQNAVFRAARQDGVKVLLGGQAGDEAFMGYRKFYLFYAQSILRQKRWGEGPHLALAMAPFALAIAKRAGVFWSERARYAQGGTGMASRLRLPAEVEASGAGMSAGQTPLDRQVLDITRYSLPSLLRYEDRNSLSNSVESRLPFIDHRVVEFGLALQERHKLANGFGKWILRSAIKDLVPDSIRLNRDKRGFDVNQARWIEGGLGRVLREALTERRKQIVDYLPSDANLEALFSDAALISDPQAFKEAVSLIWLGDQA</sequence>
<dbReference type="Gene3D" id="3.60.20.10">
    <property type="entry name" value="Glutamine Phosphoribosylpyrophosphate, subunit 1, domain 1"/>
    <property type="match status" value="1"/>
</dbReference>
<name>A0A2D2AT38_9CAUL</name>
<dbReference type="InterPro" id="IPR001962">
    <property type="entry name" value="Asn_synthase"/>
</dbReference>
<keyword evidence="8" id="KW-0061">Asparagine biosynthesis</keyword>
<dbReference type="PANTHER" id="PTHR43284">
    <property type="entry name" value="ASPARAGINE SYNTHETASE (GLUTAMINE-HYDROLYZING)"/>
    <property type="match status" value="1"/>
</dbReference>
<dbReference type="PIRSF" id="PIRSF001589">
    <property type="entry name" value="Asn_synthetase_glu-h"/>
    <property type="match status" value="1"/>
</dbReference>
<dbReference type="NCBIfam" id="TIGR01536">
    <property type="entry name" value="asn_synth_AEB"/>
    <property type="match status" value="1"/>
</dbReference>
<evidence type="ECO:0000256" key="4">
    <source>
        <dbReference type="ARBA" id="ARBA00022741"/>
    </source>
</evidence>
<dbReference type="Pfam" id="PF13522">
    <property type="entry name" value="GATase_6"/>
    <property type="match status" value="1"/>
</dbReference>
<evidence type="ECO:0000256" key="5">
    <source>
        <dbReference type="ARBA" id="ARBA00022840"/>
    </source>
</evidence>
<evidence type="ECO:0000313" key="11">
    <source>
        <dbReference type="EMBL" id="ATQ41143.1"/>
    </source>
</evidence>